<feature type="region of interest" description="Disordered" evidence="1">
    <location>
        <begin position="61"/>
        <end position="116"/>
    </location>
</feature>
<reference evidence="2" key="1">
    <citation type="submission" date="2014-07" db="EMBL/GenBank/DDBJ databases">
        <title>Identification of a novel salt tolerance gene in wild soybean by whole-genome sequencing.</title>
        <authorList>
            <person name="Lam H.-M."/>
            <person name="Qi X."/>
            <person name="Li M.-W."/>
            <person name="Liu X."/>
            <person name="Xie M."/>
            <person name="Ni M."/>
            <person name="Xu X."/>
        </authorList>
    </citation>
    <scope>NUCLEOTIDE SEQUENCE [LARGE SCALE GENOMIC DNA]</scope>
    <source>
        <tissue evidence="2">Root</tissue>
    </source>
</reference>
<accession>A0A0B2RLM8</accession>
<sequence length="116" mass="12653">MAPNSIAFPVVVTVTLMYRNSSFRLFKGYSEGNLQRGTSQNVTTTAERLPNVTKTHGFQLGRAIQNTTHDSSGGKDQGNNNSIVSSGVKERQRRSQNHTSIEGRINNNITTVDDGA</sequence>
<name>A0A0B2RLM8_GLYSO</name>
<proteinExistence type="predicted"/>
<dbReference type="Proteomes" id="UP000053555">
    <property type="component" value="Unassembled WGS sequence"/>
</dbReference>
<organism evidence="2">
    <name type="scientific">Glycine soja</name>
    <name type="common">Wild soybean</name>
    <dbReference type="NCBI Taxonomy" id="3848"/>
    <lineage>
        <taxon>Eukaryota</taxon>
        <taxon>Viridiplantae</taxon>
        <taxon>Streptophyta</taxon>
        <taxon>Embryophyta</taxon>
        <taxon>Tracheophyta</taxon>
        <taxon>Spermatophyta</taxon>
        <taxon>Magnoliopsida</taxon>
        <taxon>eudicotyledons</taxon>
        <taxon>Gunneridae</taxon>
        <taxon>Pentapetalae</taxon>
        <taxon>rosids</taxon>
        <taxon>fabids</taxon>
        <taxon>Fabales</taxon>
        <taxon>Fabaceae</taxon>
        <taxon>Papilionoideae</taxon>
        <taxon>50 kb inversion clade</taxon>
        <taxon>NPAAA clade</taxon>
        <taxon>indigoferoid/millettioid clade</taxon>
        <taxon>Phaseoleae</taxon>
        <taxon>Glycine</taxon>
        <taxon>Glycine subgen. Soja</taxon>
    </lineage>
</organism>
<gene>
    <name evidence="2" type="ORF">glysoja_038686</name>
</gene>
<evidence type="ECO:0000256" key="1">
    <source>
        <dbReference type="SAM" id="MobiDB-lite"/>
    </source>
</evidence>
<protein>
    <submittedName>
        <fullName evidence="2">Uncharacterized protein</fullName>
    </submittedName>
</protein>
<dbReference type="AlphaFoldDB" id="A0A0B2RLM8"/>
<dbReference type="EMBL" id="KN649979">
    <property type="protein sequence ID" value="KHN32732.1"/>
    <property type="molecule type" value="Genomic_DNA"/>
</dbReference>
<feature type="compositionally biased region" description="Polar residues" evidence="1">
    <location>
        <begin position="97"/>
        <end position="116"/>
    </location>
</feature>
<evidence type="ECO:0000313" key="2">
    <source>
        <dbReference type="EMBL" id="KHN32732.1"/>
    </source>
</evidence>